<evidence type="ECO:0000259" key="4">
    <source>
        <dbReference type="PROSITE" id="PS51186"/>
    </source>
</evidence>
<comment type="pathway">
    <text evidence="3">Bacterial outer membrane biogenesis; enterobacterial common antigen biosynthesis.</text>
</comment>
<comment type="caution">
    <text evidence="5">The sequence shown here is derived from an EMBL/GenBank/DDBJ whole genome shotgun (WGS) entry which is preliminary data.</text>
</comment>
<dbReference type="Proteomes" id="UP001611251">
    <property type="component" value="Unassembled WGS sequence"/>
</dbReference>
<reference evidence="5 6" key="1">
    <citation type="submission" date="2024-08" db="EMBL/GenBank/DDBJ databases">
        <title>Pantoea ronii - a newly identified human opportunistic pathogen.</title>
        <authorList>
            <person name="Keidar-Friedman D."/>
            <person name="Sorek N."/>
            <person name="Leshin-Carmel D."/>
            <person name="Tsur A."/>
            <person name="Amsalem M."/>
            <person name="Tolkach D."/>
            <person name="Brosh-Nissimov T."/>
        </authorList>
    </citation>
    <scope>NUCLEOTIDE SEQUENCE [LARGE SCALE GENOMIC DNA]</scope>
    <source>
        <strain evidence="5 6">AA23256</strain>
    </source>
</reference>
<name>A0ABW7PR32_9GAMM</name>
<dbReference type="PROSITE" id="PS51186">
    <property type="entry name" value="GNAT"/>
    <property type="match status" value="1"/>
</dbReference>
<keyword evidence="6" id="KW-1185">Reference proteome</keyword>
<dbReference type="Gene3D" id="3.40.630.30">
    <property type="match status" value="1"/>
</dbReference>
<comment type="function">
    <text evidence="3">Catalyzes the acetylation of dTDP-fucosamine (dTDP-4-amino-4,6-dideoxy-D-galactose) to dTDP-Fuc4NAc, which is utilized in the biosynthesis of the enterobacterial common antigen (ECA).</text>
</comment>
<comment type="catalytic activity">
    <reaction evidence="3">
        <text>dTDP-4-amino-4,6-dideoxy-alpha-D-galactose + acetyl-CoA = dTDP-4-acetamido-4,6-dideoxy-alpha-D-galactose + CoA + H(+)</text>
        <dbReference type="Rhea" id="RHEA:34443"/>
        <dbReference type="ChEBI" id="CHEBI:15378"/>
        <dbReference type="ChEBI" id="CHEBI:57287"/>
        <dbReference type="ChEBI" id="CHEBI:57288"/>
        <dbReference type="ChEBI" id="CHEBI:68492"/>
        <dbReference type="ChEBI" id="CHEBI:68493"/>
        <dbReference type="EC" id="2.3.1.210"/>
    </reaction>
</comment>
<evidence type="ECO:0000313" key="5">
    <source>
        <dbReference type="EMBL" id="MFH8132735.1"/>
    </source>
</evidence>
<dbReference type="EMBL" id="JBGFSN010000001">
    <property type="protein sequence ID" value="MFH8132735.1"/>
    <property type="molecule type" value="Genomic_DNA"/>
</dbReference>
<protein>
    <recommendedName>
        <fullName evidence="3">dTDP-fucosamine acetyltransferase</fullName>
        <ecNumber evidence="3">2.3.1.210</ecNumber>
    </recommendedName>
    <alternativeName>
        <fullName evidence="3">TDP-fucosamine acetyltransferase</fullName>
    </alternativeName>
    <alternativeName>
        <fullName evidence="3">dTDP-4-amino-4,6-dideoxy-D-galactose acyltransferase</fullName>
    </alternativeName>
</protein>
<comment type="similarity">
    <text evidence="3">Belongs to the WecD family.</text>
</comment>
<dbReference type="InterPro" id="IPR016181">
    <property type="entry name" value="Acyl_CoA_acyltransferase"/>
</dbReference>
<dbReference type="PANTHER" id="PTHR43877">
    <property type="entry name" value="AMINOALKYLPHOSPHONATE N-ACETYLTRANSFERASE-RELATED-RELATED"/>
    <property type="match status" value="1"/>
</dbReference>
<dbReference type="InterPro" id="IPR012752">
    <property type="entry name" value="AcTrfase_WecD"/>
</dbReference>
<dbReference type="InterPro" id="IPR000182">
    <property type="entry name" value="GNAT_dom"/>
</dbReference>
<feature type="active site" description="Proton donor" evidence="3">
    <location>
        <position position="213"/>
    </location>
</feature>
<evidence type="ECO:0000256" key="3">
    <source>
        <dbReference type="HAMAP-Rule" id="MF_02027"/>
    </source>
</evidence>
<dbReference type="SUPFAM" id="SSF55729">
    <property type="entry name" value="Acyl-CoA N-acyltransferases (Nat)"/>
    <property type="match status" value="1"/>
</dbReference>
<proteinExistence type="inferred from homology"/>
<dbReference type="InterPro" id="IPR050832">
    <property type="entry name" value="Bact_Acetyltransf"/>
</dbReference>
<keyword evidence="2 3" id="KW-0012">Acyltransferase</keyword>
<feature type="binding site" evidence="3">
    <location>
        <position position="206"/>
    </location>
    <ligand>
        <name>acetyl-CoA</name>
        <dbReference type="ChEBI" id="CHEBI:57288"/>
    </ligand>
</feature>
<dbReference type="RefSeq" id="WP_397211033.1">
    <property type="nucleotide sequence ID" value="NZ_JBGFSN010000001.1"/>
</dbReference>
<dbReference type="EC" id="2.3.1.210" evidence="3"/>
<evidence type="ECO:0000256" key="1">
    <source>
        <dbReference type="ARBA" id="ARBA00022679"/>
    </source>
</evidence>
<dbReference type="NCBIfam" id="TIGR02382">
    <property type="entry name" value="wecD_rffC"/>
    <property type="match status" value="1"/>
</dbReference>
<feature type="domain" description="N-acetyltransferase" evidence="4">
    <location>
        <begin position="83"/>
        <end position="235"/>
    </location>
</feature>
<dbReference type="NCBIfam" id="NF008212">
    <property type="entry name" value="PRK10975.1"/>
    <property type="match status" value="1"/>
</dbReference>
<comment type="caution">
    <text evidence="3">Lacks conserved residue(s) required for the propagation of feature annotation.</text>
</comment>
<accession>A0ABW7PR32</accession>
<evidence type="ECO:0000256" key="2">
    <source>
        <dbReference type="ARBA" id="ARBA00023315"/>
    </source>
</evidence>
<dbReference type="CDD" id="cd04301">
    <property type="entry name" value="NAT_SF"/>
    <property type="match status" value="1"/>
</dbReference>
<dbReference type="Pfam" id="PF00583">
    <property type="entry name" value="Acetyltransf_1"/>
    <property type="match status" value="1"/>
</dbReference>
<organism evidence="5 6">
    <name type="scientific">Pantoea osteomyelitidis</name>
    <dbReference type="NCBI Taxonomy" id="3230026"/>
    <lineage>
        <taxon>Bacteria</taxon>
        <taxon>Pseudomonadati</taxon>
        <taxon>Pseudomonadota</taxon>
        <taxon>Gammaproteobacteria</taxon>
        <taxon>Enterobacterales</taxon>
        <taxon>Erwiniaceae</taxon>
        <taxon>Pantoea</taxon>
    </lineage>
</organism>
<keyword evidence="1 3" id="KW-0808">Transferase</keyword>
<dbReference type="PANTHER" id="PTHR43877:SF2">
    <property type="entry name" value="AMINOALKYLPHOSPHONATE N-ACETYLTRANSFERASE-RELATED"/>
    <property type="match status" value="1"/>
</dbReference>
<comment type="subunit">
    <text evidence="3">Homodimer.</text>
</comment>
<dbReference type="HAMAP" id="MF_02027">
    <property type="entry name" value="WecD_RffC"/>
    <property type="match status" value="1"/>
</dbReference>
<sequence>MSIHVNINPLDWESQFFGLRTARVDLDGTQPLNAETMRPWALLQAKVPAERFAAIDMLSQHGFQLAEGEADLSLSIKRTERQTGVRIAREAQISPLRAAAQHAFTQTRFRAPWFSPQASGEFYARWIENAVRGTFDHQCLIAVDDDGELQGFVSLREVEGDARIGLLAVLPQAQGNGVGQRLMLAAADWGRVRQLNRLRVATQLSNLAAMRLYLRSGARLESTAYWFYRKGDDSI</sequence>
<evidence type="ECO:0000313" key="6">
    <source>
        <dbReference type="Proteomes" id="UP001611251"/>
    </source>
</evidence>
<dbReference type="GO" id="GO:0016746">
    <property type="term" value="F:acyltransferase activity"/>
    <property type="evidence" value="ECO:0007669"/>
    <property type="project" value="UniProtKB-KW"/>
</dbReference>
<gene>
    <name evidence="5" type="primary">rffC</name>
    <name evidence="3 5" type="synonym">wecD</name>
    <name evidence="5" type="ORF">ABU178_00830</name>
</gene>